<evidence type="ECO:0000313" key="4">
    <source>
        <dbReference type="Proteomes" id="UP000037931"/>
    </source>
</evidence>
<organism evidence="3 4">
    <name type="scientific">Pseudomonas asplenii</name>
    <dbReference type="NCBI Taxonomy" id="53407"/>
    <lineage>
        <taxon>Bacteria</taxon>
        <taxon>Pseudomonadati</taxon>
        <taxon>Pseudomonadota</taxon>
        <taxon>Gammaproteobacteria</taxon>
        <taxon>Pseudomonadales</taxon>
        <taxon>Pseudomonadaceae</taxon>
        <taxon>Pseudomonas</taxon>
    </lineage>
</organism>
<evidence type="ECO:0000256" key="2">
    <source>
        <dbReference type="SAM" id="SignalP"/>
    </source>
</evidence>
<dbReference type="Proteomes" id="UP000037931">
    <property type="component" value="Unassembled WGS sequence"/>
</dbReference>
<dbReference type="AlphaFoldDB" id="A0A0M9GFN4"/>
<evidence type="ECO:0000256" key="1">
    <source>
        <dbReference type="SAM" id="MobiDB-lite"/>
    </source>
</evidence>
<protein>
    <submittedName>
        <fullName evidence="3">Uncharacterized protein</fullName>
    </submittedName>
</protein>
<dbReference type="PATRIC" id="fig|50340.43.peg.757"/>
<comment type="caution">
    <text evidence="3">The sequence shown here is derived from an EMBL/GenBank/DDBJ whole genome shotgun (WGS) entry which is preliminary data.</text>
</comment>
<dbReference type="RefSeq" id="WP_152973043.1">
    <property type="nucleotide sequence ID" value="NZ_JAQMZR010000060.1"/>
</dbReference>
<sequence length="109" mass="11632" precursor="true">MDFRVLLAVGITFGISLAAPLAGSADGPWPRNASSGASASPVPAWPACPQTPVPHGVGYPVRTDFIQHSSSLTRAVFRSALHRRQAEGARLSGHLDELPLKEHLPVWVF</sequence>
<dbReference type="EMBL" id="JSYZ01000012">
    <property type="protein sequence ID" value="KPA89997.1"/>
    <property type="molecule type" value="Genomic_DNA"/>
</dbReference>
<gene>
    <name evidence="3" type="ORF">PF66_03459</name>
</gene>
<accession>A0A0M9GFN4</accession>
<reference evidence="3 4" key="1">
    <citation type="journal article" date="2015" name="PLoS ONE">
        <title>Rice-Infecting Pseudomonas Genomes Are Highly Accessorized and Harbor Multiple Putative Virulence Mechanisms to Cause Sheath Brown Rot.</title>
        <authorList>
            <person name="Quibod I.L."/>
            <person name="Grande G."/>
            <person name="Oreiro E.G."/>
            <person name="Borja F.N."/>
            <person name="Dossa G.S."/>
            <person name="Mauleon R."/>
            <person name="Cruz C.V."/>
            <person name="Oliva R."/>
        </authorList>
    </citation>
    <scope>NUCLEOTIDE SEQUENCE [LARGE SCALE GENOMIC DNA]</scope>
    <source>
        <strain evidence="3 4">IRRI 6609</strain>
    </source>
</reference>
<keyword evidence="2" id="KW-0732">Signal</keyword>
<feature type="region of interest" description="Disordered" evidence="1">
    <location>
        <begin position="22"/>
        <end position="46"/>
    </location>
</feature>
<keyword evidence="4" id="KW-1185">Reference proteome</keyword>
<dbReference type="OrthoDB" id="9982130at2"/>
<feature type="compositionally biased region" description="Low complexity" evidence="1">
    <location>
        <begin position="33"/>
        <end position="42"/>
    </location>
</feature>
<proteinExistence type="predicted"/>
<feature type="signal peptide" evidence="2">
    <location>
        <begin position="1"/>
        <end position="18"/>
    </location>
</feature>
<evidence type="ECO:0000313" key="3">
    <source>
        <dbReference type="EMBL" id="KPA89997.1"/>
    </source>
</evidence>
<name>A0A0M9GFN4_9PSED</name>
<feature type="chain" id="PRO_5005836208" evidence="2">
    <location>
        <begin position="19"/>
        <end position="109"/>
    </location>
</feature>